<keyword evidence="2" id="KW-1185">Reference proteome</keyword>
<evidence type="ECO:0000313" key="1">
    <source>
        <dbReference type="EMBL" id="KAL3877795.1"/>
    </source>
</evidence>
<name>A0ABD3WYZ7_SINWO</name>
<dbReference type="AlphaFoldDB" id="A0ABD3WYZ7"/>
<comment type="caution">
    <text evidence="1">The sequence shown here is derived from an EMBL/GenBank/DDBJ whole genome shotgun (WGS) entry which is preliminary data.</text>
</comment>
<dbReference type="EMBL" id="JBJQND010000005">
    <property type="protein sequence ID" value="KAL3877795.1"/>
    <property type="molecule type" value="Genomic_DNA"/>
</dbReference>
<dbReference type="Proteomes" id="UP001634394">
    <property type="component" value="Unassembled WGS sequence"/>
</dbReference>
<gene>
    <name evidence="1" type="ORF">ACJMK2_035445</name>
</gene>
<accession>A0ABD3WYZ7</accession>
<reference evidence="1 2" key="1">
    <citation type="submission" date="2024-11" db="EMBL/GenBank/DDBJ databases">
        <title>Chromosome-level genome assembly of the freshwater bivalve Anodonta woodiana.</title>
        <authorList>
            <person name="Chen X."/>
        </authorList>
    </citation>
    <scope>NUCLEOTIDE SEQUENCE [LARGE SCALE GENOMIC DNA]</scope>
    <source>
        <strain evidence="1">MN2024</strain>
        <tissue evidence="1">Gills</tissue>
    </source>
</reference>
<sequence>MEAIEDRTIEQDQPRTKRQRIDIIPVQEGNWIAGLYNSMWYIGRVVEQDNEDGELLVNFMEKSGKLANTFKWPRQKDEILITPQNVVYLPLDSPVPVGKTTRSMKVPQK</sequence>
<proteinExistence type="predicted"/>
<evidence type="ECO:0000313" key="2">
    <source>
        <dbReference type="Proteomes" id="UP001634394"/>
    </source>
</evidence>
<organism evidence="1 2">
    <name type="scientific">Sinanodonta woodiana</name>
    <name type="common">Chinese pond mussel</name>
    <name type="synonym">Anodonta woodiana</name>
    <dbReference type="NCBI Taxonomy" id="1069815"/>
    <lineage>
        <taxon>Eukaryota</taxon>
        <taxon>Metazoa</taxon>
        <taxon>Spiralia</taxon>
        <taxon>Lophotrochozoa</taxon>
        <taxon>Mollusca</taxon>
        <taxon>Bivalvia</taxon>
        <taxon>Autobranchia</taxon>
        <taxon>Heteroconchia</taxon>
        <taxon>Palaeoheterodonta</taxon>
        <taxon>Unionida</taxon>
        <taxon>Unionoidea</taxon>
        <taxon>Unionidae</taxon>
        <taxon>Unioninae</taxon>
        <taxon>Sinanodonta</taxon>
    </lineage>
</organism>
<protein>
    <submittedName>
        <fullName evidence="1">Uncharacterized protein</fullName>
    </submittedName>
</protein>